<dbReference type="PANTHER" id="PTHR22603">
    <property type="entry name" value="CHOLINE/ETHANOALAMINE KINASE"/>
    <property type="match status" value="1"/>
</dbReference>
<evidence type="ECO:0000313" key="6">
    <source>
        <dbReference type="Proteomes" id="UP000694844"/>
    </source>
</evidence>
<dbReference type="PANTHER" id="PTHR22603:SF66">
    <property type="entry name" value="ETHANOLAMINE KINASE"/>
    <property type="match status" value="1"/>
</dbReference>
<keyword evidence="1" id="KW-0594">Phospholipid biosynthesis</keyword>
<keyword evidence="1" id="KW-0444">Lipid biosynthesis</keyword>
<accession>A0A8B8AL78</accession>
<keyword evidence="1" id="KW-0443">Lipid metabolism</keyword>
<dbReference type="Gene3D" id="3.90.1200.10">
    <property type="match status" value="1"/>
</dbReference>
<dbReference type="KEGG" id="cvn:111102384"/>
<comment type="similarity">
    <text evidence="4">Belongs to the choline/ethanolamine kinase family.</text>
</comment>
<sequence>MMTSVRNLNYHIDDKNIFEKSKEIALQVKPNWKSNDINFKVFEEGITNKLIGVFQGTSFAQAKDVVLIRVYGEKTDLIIDRNAERNNMVELSKTGMCPPVYATIENGLVYGFAPGDTLDEKTVRDETIRKLIAKEMAKLHTVKPKHIPSEKSALFDKLREWLKIIPDDFTDPAMNAKFKEKILPKLELEKELSELEKSLESLGYPSVFSHNDLLLKNIIYSKEEGKVTFIDQEYGMYNYQPFDIGNHFCEYAGIGDVTDYSLYPEKDYQLPWIREYLHEWSKLTNGPEVTDAEVWKMYCGVNKCALAAHYFWGIWGLIQAKYSSIDFDYLGYSVIRFEEYFARKMSFYLFSESFRPNLPERADAFIT</sequence>
<dbReference type="GeneID" id="111102384"/>
<comment type="pathway">
    <text evidence="3">Phospholipid metabolism; phosphatidylethanolamine biosynthesis; phosphatidylethanolamine from ethanolamine: step 1/3.</text>
</comment>
<dbReference type="GO" id="GO:0006646">
    <property type="term" value="P:phosphatidylethanolamine biosynthetic process"/>
    <property type="evidence" value="ECO:0007669"/>
    <property type="project" value="TreeGrafter"/>
</dbReference>
<dbReference type="GO" id="GO:0005737">
    <property type="term" value="C:cytoplasm"/>
    <property type="evidence" value="ECO:0007669"/>
    <property type="project" value="TreeGrafter"/>
</dbReference>
<evidence type="ECO:0000256" key="2">
    <source>
        <dbReference type="ARBA" id="ARBA00023264"/>
    </source>
</evidence>
<keyword evidence="2" id="KW-1208">Phospholipid metabolism</keyword>
<name>A0A8B8AL78_CRAVI</name>
<organism evidence="6 7">
    <name type="scientific">Crassostrea virginica</name>
    <name type="common">Eastern oyster</name>
    <dbReference type="NCBI Taxonomy" id="6565"/>
    <lineage>
        <taxon>Eukaryota</taxon>
        <taxon>Metazoa</taxon>
        <taxon>Spiralia</taxon>
        <taxon>Lophotrochozoa</taxon>
        <taxon>Mollusca</taxon>
        <taxon>Bivalvia</taxon>
        <taxon>Autobranchia</taxon>
        <taxon>Pteriomorphia</taxon>
        <taxon>Ostreida</taxon>
        <taxon>Ostreoidea</taxon>
        <taxon>Ostreidae</taxon>
        <taxon>Crassostrea</taxon>
    </lineage>
</organism>
<dbReference type="CDD" id="cd05157">
    <property type="entry name" value="ETNK_euk"/>
    <property type="match status" value="1"/>
</dbReference>
<reference evidence="7" key="2">
    <citation type="submission" date="2025-08" db="UniProtKB">
        <authorList>
            <consortium name="RefSeq"/>
        </authorList>
    </citation>
    <scope>IDENTIFICATION</scope>
    <source>
        <tissue evidence="7">Whole sample</tissue>
    </source>
</reference>
<proteinExistence type="inferred from homology"/>
<dbReference type="RefSeq" id="XP_022290799.1">
    <property type="nucleotide sequence ID" value="XM_022435091.1"/>
</dbReference>
<evidence type="ECO:0000313" key="7">
    <source>
        <dbReference type="RefSeq" id="XP_022290799.1"/>
    </source>
</evidence>
<dbReference type="SUPFAM" id="SSF56112">
    <property type="entry name" value="Protein kinase-like (PK-like)"/>
    <property type="match status" value="1"/>
</dbReference>
<dbReference type="Pfam" id="PF01633">
    <property type="entry name" value="Choline_kinase"/>
    <property type="match status" value="1"/>
</dbReference>
<dbReference type="InterPro" id="IPR011009">
    <property type="entry name" value="Kinase-like_dom_sf"/>
</dbReference>
<evidence type="ECO:0000256" key="4">
    <source>
        <dbReference type="ARBA" id="ARBA00038211"/>
    </source>
</evidence>
<dbReference type="Gene3D" id="3.30.200.20">
    <property type="entry name" value="Phosphorylase Kinase, domain 1"/>
    <property type="match status" value="1"/>
</dbReference>
<dbReference type="GO" id="GO:0004305">
    <property type="term" value="F:ethanolamine kinase activity"/>
    <property type="evidence" value="ECO:0007669"/>
    <property type="project" value="UniProtKB-EC"/>
</dbReference>
<dbReference type="EC" id="2.7.1.82" evidence="5"/>
<keyword evidence="6" id="KW-1185">Reference proteome</keyword>
<dbReference type="Proteomes" id="UP000694844">
    <property type="component" value="Chromosome 1"/>
</dbReference>
<evidence type="ECO:0000256" key="1">
    <source>
        <dbReference type="ARBA" id="ARBA00023209"/>
    </source>
</evidence>
<evidence type="ECO:0000256" key="5">
    <source>
        <dbReference type="ARBA" id="ARBA00038874"/>
    </source>
</evidence>
<gene>
    <name evidence="7" type="primary">LOC111102384</name>
</gene>
<dbReference type="OrthoDB" id="10267235at2759"/>
<protein>
    <recommendedName>
        <fullName evidence="5">ethanolamine kinase</fullName>
        <ecNumber evidence="5">2.7.1.82</ecNumber>
    </recommendedName>
</protein>
<dbReference type="AlphaFoldDB" id="A0A8B8AL78"/>
<reference evidence="6" key="1">
    <citation type="submission" date="2024-06" db="UniProtKB">
        <authorList>
            <consortium name="RefSeq"/>
        </authorList>
    </citation>
    <scope>NUCLEOTIDE SEQUENCE [LARGE SCALE GENOMIC DNA]</scope>
</reference>
<evidence type="ECO:0000256" key="3">
    <source>
        <dbReference type="ARBA" id="ARBA00037883"/>
    </source>
</evidence>